<dbReference type="Gene3D" id="3.30.420.40">
    <property type="match status" value="2"/>
</dbReference>
<dbReference type="InterPro" id="IPR000600">
    <property type="entry name" value="ROK"/>
</dbReference>
<reference evidence="2" key="1">
    <citation type="submission" date="2019-09" db="EMBL/GenBank/DDBJ databases">
        <title>Characterisation of the sponge microbiome using genome-centric metagenomics.</title>
        <authorList>
            <person name="Engelberts J.P."/>
            <person name="Robbins S.J."/>
            <person name="De Goeij J.M."/>
            <person name="Aranda M."/>
            <person name="Bell S.C."/>
            <person name="Webster N.S."/>
        </authorList>
    </citation>
    <scope>NUCLEOTIDE SEQUENCE</scope>
    <source>
        <strain evidence="2">SB0661_bin_32</strain>
    </source>
</reference>
<dbReference type="InterPro" id="IPR043129">
    <property type="entry name" value="ATPase_NBD"/>
</dbReference>
<proteinExistence type="inferred from homology"/>
<comment type="similarity">
    <text evidence="1">Belongs to the ROK (NagC/XylR) family.</text>
</comment>
<dbReference type="SUPFAM" id="SSF53067">
    <property type="entry name" value="Actin-like ATPase domain"/>
    <property type="match status" value="1"/>
</dbReference>
<evidence type="ECO:0000313" key="2">
    <source>
        <dbReference type="EMBL" id="MYC95901.1"/>
    </source>
</evidence>
<dbReference type="AlphaFoldDB" id="A0A6B1D7G1"/>
<accession>A0A6B1D7G1</accession>
<name>A0A6B1D7G1_9CHLR</name>
<dbReference type="PANTHER" id="PTHR18964">
    <property type="entry name" value="ROK (REPRESSOR, ORF, KINASE) FAMILY"/>
    <property type="match status" value="1"/>
</dbReference>
<comment type="caution">
    <text evidence="2">The sequence shown here is derived from an EMBL/GenBank/DDBJ whole genome shotgun (WGS) entry which is preliminary data.</text>
</comment>
<dbReference type="CDD" id="cd24058">
    <property type="entry name" value="ASKHA_NBD_ROK_PPGK"/>
    <property type="match status" value="1"/>
</dbReference>
<gene>
    <name evidence="2" type="ORF">F4X14_13140</name>
</gene>
<sequence>MDILGIDIGGSGIKGAVVDAETGELLTKRRRIDTPDPSTPQAVAEVVLEIVRHFGWAGPMGCTFPAVIRNGIVCTAANVDDSWIGTDAPELFERVTGCPASIVNDADAAGIAEMVFGAGRDQPGVVVLLTLGTGIGSALFVDGHLAPNTEFGHLEIDGYNAESRAANSARDREQLSWKKWGKRLNRYFQTVEFLLSPDLFIIGGGVSKRSEKFVKYIDVRAPIVAAQMRNHAGLIGGAMAALALIQGEGDAALDPDVLYVTKQD</sequence>
<evidence type="ECO:0000256" key="1">
    <source>
        <dbReference type="ARBA" id="ARBA00006479"/>
    </source>
</evidence>
<organism evidence="2">
    <name type="scientific">Caldilineaceae bacterium SB0661_bin_32</name>
    <dbReference type="NCBI Taxonomy" id="2605255"/>
    <lineage>
        <taxon>Bacteria</taxon>
        <taxon>Bacillati</taxon>
        <taxon>Chloroflexota</taxon>
        <taxon>Caldilineae</taxon>
        <taxon>Caldilineales</taxon>
        <taxon>Caldilineaceae</taxon>
    </lineage>
</organism>
<dbReference type="NCBIfam" id="NF045942">
    <property type="entry name" value="PolPhglucPhase"/>
    <property type="match status" value="1"/>
</dbReference>
<dbReference type="Pfam" id="PF00480">
    <property type="entry name" value="ROK"/>
    <property type="match status" value="1"/>
</dbReference>
<protein>
    <submittedName>
        <fullName evidence="2">ROK family protein</fullName>
    </submittedName>
</protein>
<dbReference type="PANTHER" id="PTHR18964:SF146">
    <property type="entry name" value="POLYPHOSPHATE GLUCOKINASE"/>
    <property type="match status" value="1"/>
</dbReference>
<dbReference type="EMBL" id="VXMH01000070">
    <property type="protein sequence ID" value="MYC95901.1"/>
    <property type="molecule type" value="Genomic_DNA"/>
</dbReference>